<dbReference type="EMBL" id="LFYT02000003">
    <property type="protein sequence ID" value="PVE44162.1"/>
    <property type="molecule type" value="Genomic_DNA"/>
</dbReference>
<name>A0A2T7UHL9_9BURK</name>
<dbReference type="PANTHER" id="PTHR40266:SF2">
    <property type="entry name" value="TOXIN HIGB-1"/>
    <property type="match status" value="1"/>
</dbReference>
<dbReference type="AlphaFoldDB" id="A0A2T7UHL9"/>
<proteinExistence type="predicted"/>
<dbReference type="SUPFAM" id="SSF143011">
    <property type="entry name" value="RelE-like"/>
    <property type="match status" value="1"/>
</dbReference>
<dbReference type="Proteomes" id="UP000037507">
    <property type="component" value="Unassembled WGS sequence"/>
</dbReference>
<dbReference type="InterPro" id="IPR007711">
    <property type="entry name" value="HigB-1"/>
</dbReference>
<protein>
    <submittedName>
        <fullName evidence="1">Excinuclease ABC subunit A</fullName>
    </submittedName>
</protein>
<dbReference type="Gene3D" id="3.30.2310.20">
    <property type="entry name" value="RelE-like"/>
    <property type="match status" value="1"/>
</dbReference>
<dbReference type="RefSeq" id="WP_053176247.1">
    <property type="nucleotide sequence ID" value="NZ_LFYT02000003.1"/>
</dbReference>
<organism evidence="1 2">
    <name type="scientific">Limnohabitans planktonicus II-D5</name>
    <dbReference type="NCBI Taxonomy" id="1293045"/>
    <lineage>
        <taxon>Bacteria</taxon>
        <taxon>Pseudomonadati</taxon>
        <taxon>Pseudomonadota</taxon>
        <taxon>Betaproteobacteria</taxon>
        <taxon>Burkholderiales</taxon>
        <taxon>Comamonadaceae</taxon>
        <taxon>Limnohabitans</taxon>
    </lineage>
</organism>
<sequence length="92" mass="10497">MIISFACADTRALFEGGKVKRFNAMKTVVERKLQMLDSAASLEFLRSPPGNRLEVLRGDRTGQHSIRVNDQFRICFVWTERGPMSVEIVDDH</sequence>
<evidence type="ECO:0000313" key="2">
    <source>
        <dbReference type="Proteomes" id="UP000037507"/>
    </source>
</evidence>
<dbReference type="STRING" id="1293045.H663_18810"/>
<evidence type="ECO:0000313" key="1">
    <source>
        <dbReference type="EMBL" id="PVE44162.1"/>
    </source>
</evidence>
<dbReference type="Pfam" id="PF05015">
    <property type="entry name" value="HigB-like_toxin"/>
    <property type="match status" value="1"/>
</dbReference>
<reference evidence="1" key="1">
    <citation type="submission" date="2017-04" db="EMBL/GenBank/DDBJ databases">
        <title>Unexpected and diverse lifestyles within the genus Limnohabitans.</title>
        <authorList>
            <person name="Kasalicky V."/>
            <person name="Mehrshad M."/>
            <person name="Andrei S.-A."/>
            <person name="Salcher M."/>
            <person name="Kratochvilova H."/>
            <person name="Simek K."/>
            <person name="Ghai R."/>
        </authorList>
    </citation>
    <scope>NUCLEOTIDE SEQUENCE [LARGE SCALE GENOMIC DNA]</scope>
    <source>
        <strain evidence="1">II-D5</strain>
    </source>
</reference>
<keyword evidence="2" id="KW-1185">Reference proteome</keyword>
<dbReference type="OrthoDB" id="9801102at2"/>
<dbReference type="PANTHER" id="PTHR40266">
    <property type="entry name" value="TOXIN HIGB-1"/>
    <property type="match status" value="1"/>
</dbReference>
<accession>A0A2T7UHL9</accession>
<gene>
    <name evidence="1" type="ORF">H663_004230</name>
</gene>
<dbReference type="InterPro" id="IPR035093">
    <property type="entry name" value="RelE/ParE_toxin_dom_sf"/>
</dbReference>
<comment type="caution">
    <text evidence="1">The sequence shown here is derived from an EMBL/GenBank/DDBJ whole genome shotgun (WGS) entry which is preliminary data.</text>
</comment>